<dbReference type="GO" id="GO:0003677">
    <property type="term" value="F:DNA binding"/>
    <property type="evidence" value="ECO:0007669"/>
    <property type="project" value="InterPro"/>
</dbReference>
<name>A0A6J7WGL7_9CAUD</name>
<reference evidence="6" key="1">
    <citation type="submission" date="2020-05" db="EMBL/GenBank/DDBJ databases">
        <authorList>
            <person name="Chiriac C."/>
            <person name="Salcher M."/>
            <person name="Ghai R."/>
            <person name="Kavagutti S V."/>
        </authorList>
    </citation>
    <scope>NUCLEOTIDE SEQUENCE</scope>
</reference>
<evidence type="ECO:0000256" key="2">
    <source>
        <dbReference type="ARBA" id="ARBA00010045"/>
    </source>
</evidence>
<evidence type="ECO:0000256" key="1">
    <source>
        <dbReference type="ARBA" id="ARBA00001946"/>
    </source>
</evidence>
<dbReference type="SUPFAM" id="SSF82771">
    <property type="entry name" value="GIY-YIG endonuclease"/>
    <property type="match status" value="1"/>
</dbReference>
<organism evidence="6">
    <name type="scientific">uncultured Caudovirales phage</name>
    <dbReference type="NCBI Taxonomy" id="2100421"/>
    <lineage>
        <taxon>Viruses</taxon>
        <taxon>Duplodnaviria</taxon>
        <taxon>Heunggongvirae</taxon>
        <taxon>Uroviricota</taxon>
        <taxon>Caudoviricetes</taxon>
        <taxon>Peduoviridae</taxon>
        <taxon>Maltschvirus</taxon>
        <taxon>Maltschvirus maltsch</taxon>
    </lineage>
</organism>
<dbReference type="InterPro" id="IPR035901">
    <property type="entry name" value="GIY-YIG_endonuc_sf"/>
</dbReference>
<feature type="compositionally biased region" description="Basic residues" evidence="4">
    <location>
        <begin position="183"/>
        <end position="198"/>
    </location>
</feature>
<dbReference type="Pfam" id="PF07460">
    <property type="entry name" value="NUMOD3"/>
    <property type="match status" value="1"/>
</dbReference>
<evidence type="ECO:0000256" key="3">
    <source>
        <dbReference type="ARBA" id="ARBA00022842"/>
    </source>
</evidence>
<feature type="domain" description="GIY-YIG" evidence="5">
    <location>
        <begin position="3"/>
        <end position="76"/>
    </location>
</feature>
<evidence type="ECO:0000259" key="5">
    <source>
        <dbReference type="PROSITE" id="PS50164"/>
    </source>
</evidence>
<sequence>MYLHYYVYAYLRTDGTPYYIGKGVNQRAWKHSKNDVIHPPTDKSRIVILEQHLTELGALAIERRMIRWYGRKDINTGILHNRTDGGEGASNPSADIRKKKSDSMLGKNKGRILGPQSDNHIAKKSDKLRGKTWEEIYGVERANEIRAKRKTTGRKPPTVETKKKLSDAQTGIKRGPQTEEHKAKRLARHVKGKLCHPA</sequence>
<evidence type="ECO:0000256" key="4">
    <source>
        <dbReference type="SAM" id="MobiDB-lite"/>
    </source>
</evidence>
<keyword evidence="3" id="KW-0460">Magnesium</keyword>
<gene>
    <name evidence="6" type="ORF">UFOVP190_1</name>
</gene>
<comment type="cofactor">
    <cofactor evidence="1">
        <name>Mg(2+)</name>
        <dbReference type="ChEBI" id="CHEBI:18420"/>
    </cofactor>
</comment>
<dbReference type="EMBL" id="LR798243">
    <property type="protein sequence ID" value="CAB5214039.1"/>
    <property type="molecule type" value="Genomic_DNA"/>
</dbReference>
<proteinExistence type="predicted"/>
<comment type="similarity">
    <text evidence="2">To endonucleases of group I introns of fungi and phage.</text>
</comment>
<accession>A0A6J7WGL7</accession>
<dbReference type="InterPro" id="IPR000305">
    <property type="entry name" value="GIY-YIG_endonuc"/>
</dbReference>
<feature type="region of interest" description="Disordered" evidence="4">
    <location>
        <begin position="145"/>
        <end position="198"/>
    </location>
</feature>
<protein>
    <recommendedName>
        <fullName evidence="5">GIY-YIG domain-containing protein</fullName>
    </recommendedName>
</protein>
<dbReference type="PROSITE" id="PS50164">
    <property type="entry name" value="GIY_YIG"/>
    <property type="match status" value="1"/>
</dbReference>
<dbReference type="InterPro" id="IPR003611">
    <property type="entry name" value="NUMOD3"/>
</dbReference>
<evidence type="ECO:0000313" key="6">
    <source>
        <dbReference type="EMBL" id="CAB5214039.1"/>
    </source>
</evidence>
<feature type="region of interest" description="Disordered" evidence="4">
    <location>
        <begin position="79"/>
        <end position="126"/>
    </location>
</feature>